<reference evidence="1" key="1">
    <citation type="journal article" date="2023" name="bioRxiv">
        <title>Scaffold-level genome assemblies of two parasitoid biocontrol wasps reveal the parthenogenesis mechanism and an associated novel virus.</title>
        <authorList>
            <person name="Inwood S."/>
            <person name="Skelly J."/>
            <person name="Guhlin J."/>
            <person name="Harrop T."/>
            <person name="Goldson S."/>
            <person name="Dearden P."/>
        </authorList>
    </citation>
    <scope>NUCLEOTIDE SEQUENCE</scope>
    <source>
        <strain evidence="1">Irish</strain>
        <tissue evidence="1">Whole body</tissue>
    </source>
</reference>
<dbReference type="EMBL" id="JAQQBS010001423">
    <property type="protein sequence ID" value="KAK0160226.1"/>
    <property type="molecule type" value="Genomic_DNA"/>
</dbReference>
<accession>A0AA39C963</accession>
<dbReference type="Proteomes" id="UP001168990">
    <property type="component" value="Unassembled WGS sequence"/>
</dbReference>
<protein>
    <submittedName>
        <fullName evidence="1">Uncharacterized protein</fullName>
    </submittedName>
</protein>
<evidence type="ECO:0000313" key="2">
    <source>
        <dbReference type="Proteomes" id="UP001168990"/>
    </source>
</evidence>
<name>A0AA39C963_9HYME</name>
<reference evidence="1" key="2">
    <citation type="submission" date="2023-03" db="EMBL/GenBank/DDBJ databases">
        <authorList>
            <person name="Inwood S.N."/>
            <person name="Skelly J.G."/>
            <person name="Guhlin J."/>
            <person name="Harrop T.W.R."/>
            <person name="Goldson S.G."/>
            <person name="Dearden P.K."/>
        </authorList>
    </citation>
    <scope>NUCLEOTIDE SEQUENCE</scope>
    <source>
        <strain evidence="1">Irish</strain>
        <tissue evidence="1">Whole body</tissue>
    </source>
</reference>
<organism evidence="1 2">
    <name type="scientific">Microctonus aethiopoides</name>
    <dbReference type="NCBI Taxonomy" id="144406"/>
    <lineage>
        <taxon>Eukaryota</taxon>
        <taxon>Metazoa</taxon>
        <taxon>Ecdysozoa</taxon>
        <taxon>Arthropoda</taxon>
        <taxon>Hexapoda</taxon>
        <taxon>Insecta</taxon>
        <taxon>Pterygota</taxon>
        <taxon>Neoptera</taxon>
        <taxon>Endopterygota</taxon>
        <taxon>Hymenoptera</taxon>
        <taxon>Apocrita</taxon>
        <taxon>Ichneumonoidea</taxon>
        <taxon>Braconidae</taxon>
        <taxon>Euphorinae</taxon>
        <taxon>Microctonus</taxon>
    </lineage>
</organism>
<evidence type="ECO:0000313" key="1">
    <source>
        <dbReference type="EMBL" id="KAK0160226.1"/>
    </source>
</evidence>
<comment type="caution">
    <text evidence="1">The sequence shown here is derived from an EMBL/GenBank/DDBJ whole genome shotgun (WGS) entry which is preliminary data.</text>
</comment>
<proteinExistence type="predicted"/>
<sequence length="118" mass="13322">MISDRLSSECHWRQMSPRRRDIHGKGFVNSIINELLFGVHISGYQYCGPGIKFLKRLARDAKLTFKRCNTNRTPGTCCTLSQACVIMMSNHCAGKNVVDAHEGRRDAPKMLDGQLQIN</sequence>
<keyword evidence="2" id="KW-1185">Reference proteome</keyword>
<gene>
    <name evidence="1" type="ORF">PV328_007654</name>
</gene>
<dbReference type="AlphaFoldDB" id="A0AA39C963"/>